<feature type="transmembrane region" description="Helical" evidence="6">
    <location>
        <begin position="323"/>
        <end position="352"/>
    </location>
</feature>
<keyword evidence="3 6" id="KW-0812">Transmembrane</keyword>
<feature type="domain" description="ComEC/Rec2-related protein" evidence="7">
    <location>
        <begin position="220"/>
        <end position="482"/>
    </location>
</feature>
<sequence length="595" mass="68818">MDLNKEPLVILVICFILGIFFQDKFLLGKGWIYGAAIINIGILISLFFNTYFLHKVKSILLGILFFGIGMVFHSFNSLSQKVKIPVNKSETIIFKISQKLNSTEKYKKYEGIAQLGEESFNSMIYIAKKHEELDYQHYYKAEAYIAEAQQPQYDFQFNYAQYLKRKNIDYQTYISTDLSSIERNDLSFIEQIKQYRAYVLKKIGKTEMSGNTKEFLKGIILADRTEMDVVTVQDFNKSGLVHLLAISGTHIVIIFGLFYFLMARCIPLKLRKYSIIFSLVFIWLFALFIGFGNSVLRSCIMLSVYFMFVLLQRKPDLLHSLALSAFIILMLDTQQLFDVGFQLSFVAVLGIFWLNQPLLKYFPRADNYFKKLIFNTITISLSAQLATIPLVLYYFHQFSFISIIANFIIVPFSEVIIVFSFMMTLLIAFGLDLGFVDKVYDIVIQVLLKIIHGFAGADMVLIKNISMNLIEVLSISLAVYLLRGLILKLNFKNTMNFIIAVLTFFMIRTGSNIIENQREEVLIHSISKNEVLSVKKGNKVCFWISDKANREKVLQFIIEPYCSSRRIEYFEMKQIPSSTKKIVFGDYVYDIKSKK</sequence>
<evidence type="ECO:0000256" key="5">
    <source>
        <dbReference type="ARBA" id="ARBA00023136"/>
    </source>
</evidence>
<feature type="transmembrane region" description="Helical" evidence="6">
    <location>
        <begin position="273"/>
        <end position="289"/>
    </location>
</feature>
<dbReference type="KEGG" id="cnk:EG343_11530"/>
<dbReference type="Pfam" id="PF03772">
    <property type="entry name" value="Competence"/>
    <property type="match status" value="1"/>
</dbReference>
<name>A0AAD1DR91_CHRNA</name>
<dbReference type="PANTHER" id="PTHR30619:SF1">
    <property type="entry name" value="RECOMBINATION PROTEIN 2"/>
    <property type="match status" value="1"/>
</dbReference>
<comment type="subcellular location">
    <subcellularLocation>
        <location evidence="1">Cell membrane</location>
        <topology evidence="1">Multi-pass membrane protein</topology>
    </subcellularLocation>
</comment>
<dbReference type="Proteomes" id="UP000278288">
    <property type="component" value="Chromosome"/>
</dbReference>
<evidence type="ECO:0000313" key="9">
    <source>
        <dbReference type="EMBL" id="AZA91220.1"/>
    </source>
</evidence>
<feature type="transmembrane region" description="Helical" evidence="6">
    <location>
        <begin position="31"/>
        <end position="52"/>
    </location>
</feature>
<keyword evidence="4 6" id="KW-1133">Transmembrane helix</keyword>
<dbReference type="EMBL" id="CP033923">
    <property type="protein sequence ID" value="AZA91220.1"/>
    <property type="molecule type" value="Genomic_DNA"/>
</dbReference>
<evidence type="ECO:0000256" key="4">
    <source>
        <dbReference type="ARBA" id="ARBA00022989"/>
    </source>
</evidence>
<proteinExistence type="predicted"/>
<dbReference type="InterPro" id="IPR004477">
    <property type="entry name" value="ComEC_N"/>
</dbReference>
<feature type="transmembrane region" description="Helical" evidence="6">
    <location>
        <begin position="469"/>
        <end position="489"/>
    </location>
</feature>
<evidence type="ECO:0000259" key="7">
    <source>
        <dbReference type="Pfam" id="PF03772"/>
    </source>
</evidence>
<dbReference type="PANTHER" id="PTHR30619">
    <property type="entry name" value="DNA INTERNALIZATION/COMPETENCE PROTEIN COMEC/REC2"/>
    <property type="match status" value="1"/>
</dbReference>
<feature type="transmembrane region" description="Helical" evidence="6">
    <location>
        <begin position="59"/>
        <end position="78"/>
    </location>
</feature>
<evidence type="ECO:0000313" key="10">
    <source>
        <dbReference type="Proteomes" id="UP000278288"/>
    </source>
</evidence>
<keyword evidence="5 6" id="KW-0472">Membrane</keyword>
<evidence type="ECO:0000259" key="8">
    <source>
        <dbReference type="Pfam" id="PF13567"/>
    </source>
</evidence>
<feature type="domain" description="DUF4131" evidence="8">
    <location>
        <begin position="31"/>
        <end position="175"/>
    </location>
</feature>
<dbReference type="GO" id="GO:0005886">
    <property type="term" value="C:plasma membrane"/>
    <property type="evidence" value="ECO:0007669"/>
    <property type="project" value="UniProtKB-SubCell"/>
</dbReference>
<reference evidence="9 10" key="1">
    <citation type="submission" date="2018-11" db="EMBL/GenBank/DDBJ databases">
        <title>Proposal to divide the Flavobacteriaceae and reorganize its genera based on Amino Acid Identity values calculated from whole genome sequences.</title>
        <authorList>
            <person name="Nicholson A.C."/>
            <person name="Gulvik C.A."/>
            <person name="Whitney A.M."/>
            <person name="Humrighouse B.W."/>
            <person name="Bell M."/>
            <person name="Holmes B."/>
            <person name="Steigerwalt A.G."/>
            <person name="Villarma A."/>
            <person name="Sheth M."/>
            <person name="Batra D."/>
            <person name="Pryor J."/>
            <person name="Bernardet J.-F."/>
            <person name="Hugo C."/>
            <person name="Kampfer P."/>
            <person name="Newman J."/>
            <person name="McQuiston J.R."/>
        </authorList>
    </citation>
    <scope>NUCLEOTIDE SEQUENCE [LARGE SCALE GENOMIC DNA]</scope>
    <source>
        <strain evidence="9 10">G0041</strain>
    </source>
</reference>
<protein>
    <submittedName>
        <fullName evidence="9">ComEC family competence protein</fullName>
    </submittedName>
</protein>
<evidence type="ECO:0000256" key="6">
    <source>
        <dbReference type="SAM" id="Phobius"/>
    </source>
</evidence>
<feature type="transmembrane region" description="Helical" evidence="6">
    <location>
        <begin position="7"/>
        <end position="25"/>
    </location>
</feature>
<dbReference type="NCBIfam" id="TIGR00360">
    <property type="entry name" value="ComEC_N-term"/>
    <property type="match status" value="1"/>
</dbReference>
<evidence type="ECO:0000256" key="3">
    <source>
        <dbReference type="ARBA" id="ARBA00022692"/>
    </source>
</evidence>
<dbReference type="InterPro" id="IPR052159">
    <property type="entry name" value="Competence_DNA_uptake"/>
</dbReference>
<keyword evidence="10" id="KW-1185">Reference proteome</keyword>
<organism evidence="9 10">
    <name type="scientific">Chryseobacterium nakagawai</name>
    <dbReference type="NCBI Taxonomy" id="1241982"/>
    <lineage>
        <taxon>Bacteria</taxon>
        <taxon>Pseudomonadati</taxon>
        <taxon>Bacteroidota</taxon>
        <taxon>Flavobacteriia</taxon>
        <taxon>Flavobacteriales</taxon>
        <taxon>Weeksellaceae</taxon>
        <taxon>Chryseobacterium group</taxon>
        <taxon>Chryseobacterium</taxon>
    </lineage>
</organism>
<dbReference type="AlphaFoldDB" id="A0AAD1DR91"/>
<dbReference type="InterPro" id="IPR025405">
    <property type="entry name" value="DUF4131"/>
</dbReference>
<evidence type="ECO:0000256" key="2">
    <source>
        <dbReference type="ARBA" id="ARBA00022475"/>
    </source>
</evidence>
<feature type="transmembrane region" description="Helical" evidence="6">
    <location>
        <begin position="372"/>
        <end position="395"/>
    </location>
</feature>
<feature type="transmembrane region" description="Helical" evidence="6">
    <location>
        <begin position="407"/>
        <end position="430"/>
    </location>
</feature>
<accession>A0AAD1DR91</accession>
<evidence type="ECO:0000256" key="1">
    <source>
        <dbReference type="ARBA" id="ARBA00004651"/>
    </source>
</evidence>
<gene>
    <name evidence="9" type="ORF">EG343_11530</name>
</gene>
<feature type="transmembrane region" description="Helical" evidence="6">
    <location>
        <begin position="240"/>
        <end position="261"/>
    </location>
</feature>
<dbReference type="Pfam" id="PF13567">
    <property type="entry name" value="DUF4131"/>
    <property type="match status" value="1"/>
</dbReference>
<keyword evidence="2" id="KW-1003">Cell membrane</keyword>